<gene>
    <name evidence="2" type="ORF">TPR58_20275</name>
</gene>
<accession>A0ABV0BDA0</accession>
<evidence type="ECO:0000313" key="2">
    <source>
        <dbReference type="EMBL" id="MEN3749522.1"/>
    </source>
</evidence>
<dbReference type="Gene3D" id="3.10.180.10">
    <property type="entry name" value="2,3-Dihydroxybiphenyl 1,2-Dioxygenase, domain 1"/>
    <property type="match status" value="1"/>
</dbReference>
<comment type="caution">
    <text evidence="2">The sequence shown here is derived from an EMBL/GenBank/DDBJ whole genome shotgun (WGS) entry which is preliminary data.</text>
</comment>
<dbReference type="CDD" id="cd06588">
    <property type="entry name" value="PhnB_like"/>
    <property type="match status" value="1"/>
</dbReference>
<sequence length="164" mass="18212">MTRKIIPMLWFDMVAEEAAAFYTSLLPDSRIDRVVRAPSDNPSTKEGAALLVEFTLAGQKFSGLNGGPQFKPNEAVSFQILTEDQAETDRLWNALLDRGGTESECGWIKDPWGFNWQITPRRLMELLVDPDPDRARRANQAMMTMRRIDIAAIEAAASGAPDAA</sequence>
<dbReference type="Pfam" id="PF06983">
    <property type="entry name" value="3-dmu-9_3-mt"/>
    <property type="match status" value="1"/>
</dbReference>
<reference evidence="2 3" key="1">
    <citation type="submission" date="2024-05" db="EMBL/GenBank/DDBJ databases">
        <title>Sphingomonas sp. HF-S3 16S ribosomal RNA gene Genome sequencing and assembly.</title>
        <authorList>
            <person name="Lee H."/>
        </authorList>
    </citation>
    <scope>NUCLEOTIDE SEQUENCE [LARGE SCALE GENOMIC DNA]</scope>
    <source>
        <strain evidence="2 3">HF-S3</strain>
    </source>
</reference>
<name>A0ABV0BDA0_9SPHN</name>
<dbReference type="PIRSF" id="PIRSF021700">
    <property type="entry name" value="3_dmu_93_MTrfase"/>
    <property type="match status" value="1"/>
</dbReference>
<feature type="domain" description="PhnB-like" evidence="1">
    <location>
        <begin position="4"/>
        <end position="119"/>
    </location>
</feature>
<dbReference type="PANTHER" id="PTHR33990:SF2">
    <property type="entry name" value="PHNB-LIKE DOMAIN-CONTAINING PROTEIN"/>
    <property type="match status" value="1"/>
</dbReference>
<dbReference type="Proteomes" id="UP001427805">
    <property type="component" value="Unassembled WGS sequence"/>
</dbReference>
<dbReference type="InterPro" id="IPR029068">
    <property type="entry name" value="Glyas_Bleomycin-R_OHBP_Dase"/>
</dbReference>
<evidence type="ECO:0000313" key="3">
    <source>
        <dbReference type="Proteomes" id="UP001427805"/>
    </source>
</evidence>
<dbReference type="InterPro" id="IPR028973">
    <property type="entry name" value="PhnB-like"/>
</dbReference>
<dbReference type="PANTHER" id="PTHR33990">
    <property type="entry name" value="PROTEIN YJDN-RELATED"/>
    <property type="match status" value="1"/>
</dbReference>
<keyword evidence="3" id="KW-1185">Reference proteome</keyword>
<organism evidence="2 3">
    <name type="scientific">Sphingomonas rustica</name>
    <dbReference type="NCBI Taxonomy" id="3103142"/>
    <lineage>
        <taxon>Bacteria</taxon>
        <taxon>Pseudomonadati</taxon>
        <taxon>Pseudomonadota</taxon>
        <taxon>Alphaproteobacteria</taxon>
        <taxon>Sphingomonadales</taxon>
        <taxon>Sphingomonadaceae</taxon>
        <taxon>Sphingomonas</taxon>
    </lineage>
</organism>
<proteinExistence type="predicted"/>
<dbReference type="SUPFAM" id="SSF54593">
    <property type="entry name" value="Glyoxalase/Bleomycin resistance protein/Dihydroxybiphenyl dioxygenase"/>
    <property type="match status" value="1"/>
</dbReference>
<dbReference type="InterPro" id="IPR009725">
    <property type="entry name" value="3_dmu_93_MTrfase"/>
</dbReference>
<evidence type="ECO:0000259" key="1">
    <source>
        <dbReference type="Pfam" id="PF06983"/>
    </source>
</evidence>
<dbReference type="RefSeq" id="WP_346248564.1">
    <property type="nucleotide sequence ID" value="NZ_JBDIZK010000014.1"/>
</dbReference>
<dbReference type="EMBL" id="JBDIZK010000014">
    <property type="protein sequence ID" value="MEN3749522.1"/>
    <property type="molecule type" value="Genomic_DNA"/>
</dbReference>
<protein>
    <submittedName>
        <fullName evidence="2">VOC family protein</fullName>
    </submittedName>
</protein>